<evidence type="ECO:0000256" key="1">
    <source>
        <dbReference type="ARBA" id="ARBA00009308"/>
    </source>
</evidence>
<dbReference type="InterPro" id="IPR029068">
    <property type="entry name" value="Glyas_Bleomycin-R_OHBP_Dase"/>
</dbReference>
<evidence type="ECO:0000256" key="2">
    <source>
        <dbReference type="ARBA" id="ARBA00022723"/>
    </source>
</evidence>
<dbReference type="PANTHER" id="PTHR43048:SF3">
    <property type="entry name" value="METHYLMALONYL-COA EPIMERASE, MITOCHONDRIAL"/>
    <property type="match status" value="1"/>
</dbReference>
<dbReference type="NCBIfam" id="TIGR03081">
    <property type="entry name" value="metmalonyl_epim"/>
    <property type="match status" value="1"/>
</dbReference>
<gene>
    <name evidence="4" type="ORF">METZ01_LOCUS343</name>
</gene>
<dbReference type="InterPro" id="IPR037523">
    <property type="entry name" value="VOC_core"/>
</dbReference>
<comment type="similarity">
    <text evidence="1">Belongs to the methylmalonyl-CoA epimerase family.</text>
</comment>
<dbReference type="SUPFAM" id="SSF54593">
    <property type="entry name" value="Glyoxalase/Bleomycin resistance protein/Dihydroxybiphenyl dioxygenase"/>
    <property type="match status" value="1"/>
</dbReference>
<dbReference type="InterPro" id="IPR017515">
    <property type="entry name" value="MeMalonyl-CoA_epimerase"/>
</dbReference>
<name>A0A381MZ39_9ZZZZ</name>
<protein>
    <recommendedName>
        <fullName evidence="3">VOC domain-containing protein</fullName>
    </recommendedName>
</protein>
<dbReference type="PROSITE" id="PS51819">
    <property type="entry name" value="VOC"/>
    <property type="match status" value="1"/>
</dbReference>
<evidence type="ECO:0000313" key="4">
    <source>
        <dbReference type="EMBL" id="SUZ47489.1"/>
    </source>
</evidence>
<reference evidence="4" key="1">
    <citation type="submission" date="2018-05" db="EMBL/GenBank/DDBJ databases">
        <authorList>
            <person name="Lanie J.A."/>
            <person name="Ng W.-L."/>
            <person name="Kazmierczak K.M."/>
            <person name="Andrzejewski T.M."/>
            <person name="Davidsen T.M."/>
            <person name="Wayne K.J."/>
            <person name="Tettelin H."/>
            <person name="Glass J.I."/>
            <person name="Rusch D."/>
            <person name="Podicherti R."/>
            <person name="Tsui H.-C.T."/>
            <person name="Winkler M.E."/>
        </authorList>
    </citation>
    <scope>NUCLEOTIDE SEQUENCE</scope>
</reference>
<accession>A0A381MZ39</accession>
<dbReference type="GO" id="GO:0004493">
    <property type="term" value="F:methylmalonyl-CoA epimerase activity"/>
    <property type="evidence" value="ECO:0007669"/>
    <property type="project" value="TreeGrafter"/>
</dbReference>
<sequence>MKILGIEHLGIAVEDLAQGSPFWKHVLNMDHVSTEVVADQGVTTDIYDTGKGKVELLEAVNPDSPIVKFLEKRGPGIHHVCFEVDNVTIAIKELKENKISIIGDDYSIGAEGYKVVFIHPRSTGGVLVELAEKPTKS</sequence>
<evidence type="ECO:0000259" key="3">
    <source>
        <dbReference type="PROSITE" id="PS51819"/>
    </source>
</evidence>
<dbReference type="GO" id="GO:0046491">
    <property type="term" value="P:L-methylmalonyl-CoA metabolic process"/>
    <property type="evidence" value="ECO:0007669"/>
    <property type="project" value="TreeGrafter"/>
</dbReference>
<dbReference type="PANTHER" id="PTHR43048">
    <property type="entry name" value="METHYLMALONYL-COA EPIMERASE"/>
    <property type="match status" value="1"/>
</dbReference>
<dbReference type="Gene3D" id="3.10.180.10">
    <property type="entry name" value="2,3-Dihydroxybiphenyl 1,2-Dioxygenase, domain 1"/>
    <property type="match status" value="1"/>
</dbReference>
<dbReference type="AlphaFoldDB" id="A0A381MZ39"/>
<organism evidence="4">
    <name type="scientific">marine metagenome</name>
    <dbReference type="NCBI Taxonomy" id="408172"/>
    <lineage>
        <taxon>unclassified sequences</taxon>
        <taxon>metagenomes</taxon>
        <taxon>ecological metagenomes</taxon>
    </lineage>
</organism>
<feature type="domain" description="VOC" evidence="3">
    <location>
        <begin position="5"/>
        <end position="133"/>
    </location>
</feature>
<dbReference type="EMBL" id="UINC01000020">
    <property type="protein sequence ID" value="SUZ47489.1"/>
    <property type="molecule type" value="Genomic_DNA"/>
</dbReference>
<dbReference type="CDD" id="cd07249">
    <property type="entry name" value="MMCE"/>
    <property type="match status" value="1"/>
</dbReference>
<dbReference type="InterPro" id="IPR051785">
    <property type="entry name" value="MMCE/EMCE_epimerase"/>
</dbReference>
<dbReference type="Pfam" id="PF13669">
    <property type="entry name" value="Glyoxalase_4"/>
    <property type="match status" value="1"/>
</dbReference>
<proteinExistence type="inferred from homology"/>
<dbReference type="GO" id="GO:0046872">
    <property type="term" value="F:metal ion binding"/>
    <property type="evidence" value="ECO:0007669"/>
    <property type="project" value="UniProtKB-KW"/>
</dbReference>
<keyword evidence="2" id="KW-0479">Metal-binding</keyword>